<dbReference type="RefSeq" id="WP_175224004.1">
    <property type="nucleotide sequence ID" value="NZ_CADIKH010000001.1"/>
</dbReference>
<keyword evidence="2" id="KW-1185">Reference proteome</keyword>
<protein>
    <recommendedName>
        <fullName evidence="3">SGNH hydrolase-type esterase domain-containing protein</fullName>
    </recommendedName>
</protein>
<evidence type="ECO:0000313" key="1">
    <source>
        <dbReference type="EMBL" id="CAB3745761.1"/>
    </source>
</evidence>
<dbReference type="AlphaFoldDB" id="A0A6J5CX88"/>
<proteinExistence type="predicted"/>
<dbReference type="EMBL" id="CADIKH010000001">
    <property type="protein sequence ID" value="CAB3745761.1"/>
    <property type="molecule type" value="Genomic_DNA"/>
</dbReference>
<name>A0A6J5CX88_9BURK</name>
<accession>A0A6J5CX88</accession>
<evidence type="ECO:0008006" key="3">
    <source>
        <dbReference type="Google" id="ProtNLM"/>
    </source>
</evidence>
<reference evidence="1 2" key="1">
    <citation type="submission" date="2020-04" db="EMBL/GenBank/DDBJ databases">
        <authorList>
            <person name="De Canck E."/>
        </authorList>
    </citation>
    <scope>NUCLEOTIDE SEQUENCE [LARGE SCALE GENOMIC DNA]</scope>
    <source>
        <strain evidence="1 2">LMG 29542</strain>
    </source>
</reference>
<sequence>MAFEHPLAVLQPGDLNRDRGDLLNSSTWRFLAQGDSWFSIGQLPPWATSNILYNIRLPDSAAAVSLASPGKTFAQMIDWEWEVKFATYLAGGNLAYQWDAILLSAGGNDLFDAILTMPNVADPAKAALRLLQDPGLVPVGTSVSRYLRPAGWQAFFAAIEGYFTTLVLKRDGTGSRSPGIPIFVHTYDCPQPRQAQAGPGVGPWLSRAYTSYQIPEGDWLPLTTYIIQQWAQFLGGINAALVARGIANPNIRPVNLIGTLNPAPVDSTGPVGDWENEIHPSPQGYAKLGIALEKQITFA</sequence>
<organism evidence="1 2">
    <name type="scientific">Paraburkholderia humisilvae</name>
    <dbReference type="NCBI Taxonomy" id="627669"/>
    <lineage>
        <taxon>Bacteria</taxon>
        <taxon>Pseudomonadati</taxon>
        <taxon>Pseudomonadota</taxon>
        <taxon>Betaproteobacteria</taxon>
        <taxon>Burkholderiales</taxon>
        <taxon>Burkholderiaceae</taxon>
        <taxon>Paraburkholderia</taxon>
    </lineage>
</organism>
<evidence type="ECO:0000313" key="2">
    <source>
        <dbReference type="Proteomes" id="UP000494363"/>
    </source>
</evidence>
<dbReference type="Proteomes" id="UP000494363">
    <property type="component" value="Unassembled WGS sequence"/>
</dbReference>
<gene>
    <name evidence="1" type="ORF">LMG29542_00037</name>
</gene>
<dbReference type="SUPFAM" id="SSF52266">
    <property type="entry name" value="SGNH hydrolase"/>
    <property type="match status" value="1"/>
</dbReference>